<evidence type="ECO:0000313" key="3">
    <source>
        <dbReference type="EMBL" id="PSJ57639.1"/>
    </source>
</evidence>
<sequence>MTTIIDPEARPAASADSVFDRKITTARLVTCVCAAAAVMTGINLAAAVYFFRGIAELRTAEERLQGLSEFEARIIAKMDKVNVGLQTRFEDLDRSLQGRFSEINEHFDKLERFSPLGKMETSLLPPADDASDDTAPLEKTTPEFQVAVEPTATPSPQQQSVPAPSSAYQRLETPDGKVYYRKVK</sequence>
<proteinExistence type="predicted"/>
<keyword evidence="2" id="KW-0812">Transmembrane</keyword>
<evidence type="ECO:0000313" key="4">
    <source>
        <dbReference type="Proteomes" id="UP000240653"/>
    </source>
</evidence>
<comment type="caution">
    <text evidence="3">The sequence shown here is derived from an EMBL/GenBank/DDBJ whole genome shotgun (WGS) entry which is preliminary data.</text>
</comment>
<reference evidence="3 4" key="1">
    <citation type="submission" date="2018-03" db="EMBL/GenBank/DDBJ databases">
        <title>The draft genome of Mesorhizobium soli JCM 19897.</title>
        <authorList>
            <person name="Li L."/>
            <person name="Liu L."/>
            <person name="Liang L."/>
            <person name="Wang T."/>
            <person name="Zhang X."/>
        </authorList>
    </citation>
    <scope>NUCLEOTIDE SEQUENCE [LARGE SCALE GENOMIC DNA]</scope>
    <source>
        <strain evidence="3 4">JCM 19897</strain>
    </source>
</reference>
<feature type="region of interest" description="Disordered" evidence="1">
    <location>
        <begin position="121"/>
        <end position="184"/>
    </location>
</feature>
<gene>
    <name evidence="3" type="ORF">C7I85_22045</name>
</gene>
<keyword evidence="2" id="KW-1133">Transmembrane helix</keyword>
<keyword evidence="2" id="KW-0472">Membrane</keyword>
<keyword evidence="4" id="KW-1185">Reference proteome</keyword>
<organism evidence="3 4">
    <name type="scientific">Pseudaminobacter soli</name>
    <name type="common">ex Li et al. 2025</name>
    <dbReference type="NCBI Taxonomy" id="1295366"/>
    <lineage>
        <taxon>Bacteria</taxon>
        <taxon>Pseudomonadati</taxon>
        <taxon>Pseudomonadota</taxon>
        <taxon>Alphaproteobacteria</taxon>
        <taxon>Hyphomicrobiales</taxon>
        <taxon>Phyllobacteriaceae</taxon>
        <taxon>Pseudaminobacter</taxon>
    </lineage>
</organism>
<accession>A0A2P7S5B5</accession>
<evidence type="ECO:0000256" key="2">
    <source>
        <dbReference type="SAM" id="Phobius"/>
    </source>
</evidence>
<evidence type="ECO:0000256" key="1">
    <source>
        <dbReference type="SAM" id="MobiDB-lite"/>
    </source>
</evidence>
<protein>
    <submittedName>
        <fullName evidence="3">Uncharacterized protein</fullName>
    </submittedName>
</protein>
<feature type="compositionally biased region" description="Low complexity" evidence="1">
    <location>
        <begin position="150"/>
        <end position="167"/>
    </location>
</feature>
<name>A0A2P7S5B5_9HYPH</name>
<dbReference type="EMBL" id="PXYL01000013">
    <property type="protein sequence ID" value="PSJ57639.1"/>
    <property type="molecule type" value="Genomic_DNA"/>
</dbReference>
<dbReference type="AlphaFoldDB" id="A0A2P7S5B5"/>
<dbReference type="Proteomes" id="UP000240653">
    <property type="component" value="Unassembled WGS sequence"/>
</dbReference>
<feature type="transmembrane region" description="Helical" evidence="2">
    <location>
        <begin position="26"/>
        <end position="51"/>
    </location>
</feature>